<dbReference type="Gene3D" id="1.20.120.1220">
    <property type="match status" value="1"/>
</dbReference>
<dbReference type="EMBL" id="LBSR01000003">
    <property type="protein sequence ID" value="KKQ23198.1"/>
    <property type="molecule type" value="Genomic_DNA"/>
</dbReference>
<dbReference type="Pfam" id="PF06750">
    <property type="entry name" value="A24_N_bact"/>
    <property type="match status" value="1"/>
</dbReference>
<evidence type="ECO:0000256" key="5">
    <source>
        <dbReference type="ARBA" id="ARBA00022989"/>
    </source>
</evidence>
<accession>A0A0G0FW42</accession>
<evidence type="ECO:0000256" key="3">
    <source>
        <dbReference type="ARBA" id="ARBA00022475"/>
    </source>
</evidence>
<keyword evidence="5 7" id="KW-1133">Transmembrane helix</keyword>
<organism evidence="10 11">
    <name type="scientific">Candidatus Wolfebacteria bacterium GW2011_GWC1_37_10</name>
    <dbReference type="NCBI Taxonomy" id="1619010"/>
    <lineage>
        <taxon>Bacteria</taxon>
        <taxon>Candidatus Wolfeibacteriota</taxon>
    </lineage>
</organism>
<evidence type="ECO:0000259" key="8">
    <source>
        <dbReference type="Pfam" id="PF01478"/>
    </source>
</evidence>
<evidence type="ECO:0000256" key="4">
    <source>
        <dbReference type="ARBA" id="ARBA00022692"/>
    </source>
</evidence>
<evidence type="ECO:0000256" key="2">
    <source>
        <dbReference type="ARBA" id="ARBA00005801"/>
    </source>
</evidence>
<feature type="transmembrane region" description="Helical" evidence="7">
    <location>
        <begin position="95"/>
        <end position="116"/>
    </location>
</feature>
<name>A0A0G0FW42_9BACT</name>
<evidence type="ECO:0000256" key="6">
    <source>
        <dbReference type="ARBA" id="ARBA00023136"/>
    </source>
</evidence>
<gene>
    <name evidence="10" type="ORF">US36_C0003G0032</name>
</gene>
<evidence type="ECO:0000256" key="1">
    <source>
        <dbReference type="ARBA" id="ARBA00004651"/>
    </source>
</evidence>
<dbReference type="AlphaFoldDB" id="A0A0G0FW42"/>
<dbReference type="Proteomes" id="UP000034044">
    <property type="component" value="Unassembled WGS sequence"/>
</dbReference>
<reference evidence="10 11" key="1">
    <citation type="journal article" date="2015" name="Nature">
        <title>rRNA introns, odd ribosomes, and small enigmatic genomes across a large radiation of phyla.</title>
        <authorList>
            <person name="Brown C.T."/>
            <person name="Hug L.A."/>
            <person name="Thomas B.C."/>
            <person name="Sharon I."/>
            <person name="Castelle C.J."/>
            <person name="Singh A."/>
            <person name="Wilkins M.J."/>
            <person name="Williams K.H."/>
            <person name="Banfield J.F."/>
        </authorList>
    </citation>
    <scope>NUCLEOTIDE SEQUENCE [LARGE SCALE GENOMIC DNA]</scope>
</reference>
<protein>
    <submittedName>
        <fullName evidence="10">Type 4 prepilin-like protein leader peptide-processing enzyme</fullName>
    </submittedName>
</protein>
<comment type="similarity">
    <text evidence="2">Belongs to the peptidase A24 family.</text>
</comment>
<dbReference type="PATRIC" id="fig|1619010.3.peg.148"/>
<keyword evidence="3" id="KW-1003">Cell membrane</keyword>
<feature type="transmembrane region" description="Helical" evidence="7">
    <location>
        <begin position="123"/>
        <end position="142"/>
    </location>
</feature>
<feature type="domain" description="Prepilin peptidase A24 N-terminal" evidence="9">
    <location>
        <begin position="9"/>
        <end position="104"/>
    </location>
</feature>
<feature type="transmembrane region" description="Helical" evidence="7">
    <location>
        <begin position="274"/>
        <end position="297"/>
    </location>
</feature>
<dbReference type="GO" id="GO:0006465">
    <property type="term" value="P:signal peptide processing"/>
    <property type="evidence" value="ECO:0007669"/>
    <property type="project" value="TreeGrafter"/>
</dbReference>
<feature type="transmembrane region" description="Helical" evidence="7">
    <location>
        <begin position="197"/>
        <end position="217"/>
    </location>
</feature>
<dbReference type="GO" id="GO:0004190">
    <property type="term" value="F:aspartic-type endopeptidase activity"/>
    <property type="evidence" value="ECO:0007669"/>
    <property type="project" value="InterPro"/>
</dbReference>
<comment type="caution">
    <text evidence="10">The sequence shown here is derived from an EMBL/GenBank/DDBJ whole genome shotgun (WGS) entry which is preliminary data.</text>
</comment>
<feature type="domain" description="Prepilin type IV endopeptidase peptidase" evidence="8">
    <location>
        <begin position="130"/>
        <end position="257"/>
    </location>
</feature>
<feature type="transmembrane region" description="Helical" evidence="7">
    <location>
        <begin position="148"/>
        <end position="167"/>
    </location>
</feature>
<evidence type="ECO:0000313" key="10">
    <source>
        <dbReference type="EMBL" id="KKQ23198.1"/>
    </source>
</evidence>
<dbReference type="InterPro" id="IPR050882">
    <property type="entry name" value="Prepilin_peptidase/N-MTase"/>
</dbReference>
<evidence type="ECO:0000256" key="7">
    <source>
        <dbReference type="SAM" id="Phobius"/>
    </source>
</evidence>
<feature type="transmembrane region" description="Helical" evidence="7">
    <location>
        <begin position="229"/>
        <end position="262"/>
    </location>
</feature>
<dbReference type="PANTHER" id="PTHR30487">
    <property type="entry name" value="TYPE 4 PREPILIN-LIKE PROTEINS LEADER PEPTIDE-PROCESSING ENZYME"/>
    <property type="match status" value="1"/>
</dbReference>
<dbReference type="GO" id="GO:0005886">
    <property type="term" value="C:plasma membrane"/>
    <property type="evidence" value="ECO:0007669"/>
    <property type="project" value="UniProtKB-SubCell"/>
</dbReference>
<dbReference type="InterPro" id="IPR000045">
    <property type="entry name" value="Prepilin_IV_endopep_pep"/>
</dbReference>
<proteinExistence type="inferred from homology"/>
<dbReference type="Pfam" id="PF01478">
    <property type="entry name" value="Peptidase_A24"/>
    <property type="match status" value="1"/>
</dbReference>
<dbReference type="InterPro" id="IPR010627">
    <property type="entry name" value="Prepilin_pept_A24_N"/>
</dbReference>
<keyword evidence="4 7" id="KW-0812">Transmembrane</keyword>
<dbReference type="PANTHER" id="PTHR30487:SF0">
    <property type="entry name" value="PREPILIN LEADER PEPTIDASE_N-METHYLTRANSFERASE-RELATED"/>
    <property type="match status" value="1"/>
</dbReference>
<comment type="subcellular location">
    <subcellularLocation>
        <location evidence="1">Cell membrane</location>
        <topology evidence="1">Multi-pass membrane protein</topology>
    </subcellularLocation>
</comment>
<keyword evidence="6 7" id="KW-0472">Membrane</keyword>
<evidence type="ECO:0000313" key="11">
    <source>
        <dbReference type="Proteomes" id="UP000034044"/>
    </source>
</evidence>
<evidence type="ECO:0000259" key="9">
    <source>
        <dbReference type="Pfam" id="PF06750"/>
    </source>
</evidence>
<sequence>MTYFILFFFGLAVGSFLNVVSLRYLPGQNPEGKPLASYGAGLLDLKIIGGRSRCPHCRETLKWYELIPLLSFIIQKGRCRNCGKRLSLQYPLVEFLSGLIFVFVPFVSVNSLQFIIYSQFLQFLVIGSWLLIFILFLLLSIIDFHHYIIPDLINLVLGSLGIILIALNQKIGNFGFITGSFMGHYAAIFGFRESIWLNHFFAAFLGMAFFGLVIILTRGRAMGWGDFKLVGALGLIFGWPDIIMIIALSFIIGSIFVAPLLIKGRKNMKDAVPFGPFMIMASVLVFFIGFQMIDSYFKLFGIIR</sequence>